<evidence type="ECO:0008006" key="5">
    <source>
        <dbReference type="Google" id="ProtNLM"/>
    </source>
</evidence>
<protein>
    <recommendedName>
        <fullName evidence="5">AMP-dependent synthetase/ligase domain-containing protein</fullName>
    </recommendedName>
</protein>
<feature type="domain" description="AMP-dependent synthetase/ligase" evidence="1">
    <location>
        <begin position="251"/>
        <end position="353"/>
    </location>
</feature>
<dbReference type="Pfam" id="PF00501">
    <property type="entry name" value="AMP-binding"/>
    <property type="match status" value="2"/>
</dbReference>
<feature type="domain" description="AMP-binding enzyme C-terminal" evidence="2">
    <location>
        <begin position="405"/>
        <end position="470"/>
    </location>
</feature>
<dbReference type="Gene3D" id="3.30.300.30">
    <property type="match status" value="1"/>
</dbReference>
<name>A0A1X2H4K6_SYNRA</name>
<evidence type="ECO:0000313" key="4">
    <source>
        <dbReference type="Proteomes" id="UP000242180"/>
    </source>
</evidence>
<dbReference type="Proteomes" id="UP000242180">
    <property type="component" value="Unassembled WGS sequence"/>
</dbReference>
<organism evidence="3 4">
    <name type="scientific">Syncephalastrum racemosum</name>
    <name type="common">Filamentous fungus</name>
    <dbReference type="NCBI Taxonomy" id="13706"/>
    <lineage>
        <taxon>Eukaryota</taxon>
        <taxon>Fungi</taxon>
        <taxon>Fungi incertae sedis</taxon>
        <taxon>Mucoromycota</taxon>
        <taxon>Mucoromycotina</taxon>
        <taxon>Mucoromycetes</taxon>
        <taxon>Mucorales</taxon>
        <taxon>Syncephalastraceae</taxon>
        <taxon>Syncephalastrum</taxon>
    </lineage>
</organism>
<dbReference type="SUPFAM" id="SSF56801">
    <property type="entry name" value="Acetyl-CoA synthetase-like"/>
    <property type="match status" value="1"/>
</dbReference>
<dbReference type="InterPro" id="IPR025110">
    <property type="entry name" value="AMP-bd_C"/>
</dbReference>
<evidence type="ECO:0000259" key="1">
    <source>
        <dbReference type="Pfam" id="PF00501"/>
    </source>
</evidence>
<evidence type="ECO:0000259" key="2">
    <source>
        <dbReference type="Pfam" id="PF13193"/>
    </source>
</evidence>
<dbReference type="PANTHER" id="PTHR24096">
    <property type="entry name" value="LONG-CHAIN-FATTY-ACID--COA LIGASE"/>
    <property type="match status" value="1"/>
</dbReference>
<comment type="caution">
    <text evidence="3">The sequence shown here is derived from an EMBL/GenBank/DDBJ whole genome shotgun (WGS) entry which is preliminary data.</text>
</comment>
<dbReference type="PROSITE" id="PS00455">
    <property type="entry name" value="AMP_BINDING"/>
    <property type="match status" value="1"/>
</dbReference>
<dbReference type="InParanoid" id="A0A1X2H4K6"/>
<dbReference type="GO" id="GO:0016405">
    <property type="term" value="F:CoA-ligase activity"/>
    <property type="evidence" value="ECO:0007669"/>
    <property type="project" value="TreeGrafter"/>
</dbReference>
<dbReference type="OrthoDB" id="6509636at2759"/>
<proteinExistence type="predicted"/>
<sequence>MAMATPEQTDALLPVNTIYELLFERNPKKDAVILVDAEVPERFHTVASLEKRTLKFARILQEKYDWKAGDVLAICARNNIDYVAVLHASVAIGGISAPVDHRTSAEDIADSLRIIQAKLLVTDDTQKDIASEAAKLANLPFKVITFEEIEACLSDGTVRVAEPKRLSRQERDTTPAFLYFTSGTTGGVKKAACLSQKNAITYAVAMCMVPGGTCALSYVDFHHIGQLTQPCLHGIAAGVTYYVMNIESDFAKAPVGYDLSSLVEVRCAGDTVTPSLLTRFHEKHGIKIIPTYSLTEGGYVMAPSWGNALNGSSGRPAGSFISVKLVDDYGKEVTPGEIGEICIRSPMVAMGYYNNPEATSRAFDKEGYFHSGDLFRVAEDGEYFFVGRRKHLFKYFNHHLYPEDIEQVLIEHPYVSDCCVAGINSAEHMTAMATAFVVLAKERTPMDKDIVEVRREIQEFVDGRVYDARRLRGGIFIERSHSTADDEKDMKSSKYL</sequence>
<dbReference type="InterPro" id="IPR045851">
    <property type="entry name" value="AMP-bd_C_sf"/>
</dbReference>
<dbReference type="AlphaFoldDB" id="A0A1X2H4K6"/>
<dbReference type="Pfam" id="PF13193">
    <property type="entry name" value="AMP-binding_C"/>
    <property type="match status" value="1"/>
</dbReference>
<dbReference type="InterPro" id="IPR020845">
    <property type="entry name" value="AMP-binding_CS"/>
</dbReference>
<dbReference type="EMBL" id="MCGN01000009">
    <property type="protein sequence ID" value="ORY93317.1"/>
    <property type="molecule type" value="Genomic_DNA"/>
</dbReference>
<dbReference type="Gene3D" id="3.40.50.12780">
    <property type="entry name" value="N-terminal domain of ligase-like"/>
    <property type="match status" value="2"/>
</dbReference>
<gene>
    <name evidence="3" type="ORF">BCR43DRAFT_517558</name>
</gene>
<dbReference type="InterPro" id="IPR042099">
    <property type="entry name" value="ANL_N_sf"/>
</dbReference>
<keyword evidence="4" id="KW-1185">Reference proteome</keyword>
<evidence type="ECO:0000313" key="3">
    <source>
        <dbReference type="EMBL" id="ORY93317.1"/>
    </source>
</evidence>
<dbReference type="STRING" id="13706.A0A1X2H4K6"/>
<dbReference type="InterPro" id="IPR000873">
    <property type="entry name" value="AMP-dep_synth/lig_dom"/>
</dbReference>
<reference evidence="3 4" key="1">
    <citation type="submission" date="2016-07" db="EMBL/GenBank/DDBJ databases">
        <title>Pervasive Adenine N6-methylation of Active Genes in Fungi.</title>
        <authorList>
            <consortium name="DOE Joint Genome Institute"/>
            <person name="Mondo S.J."/>
            <person name="Dannebaum R.O."/>
            <person name="Kuo R.C."/>
            <person name="Labutti K."/>
            <person name="Haridas S."/>
            <person name="Kuo A."/>
            <person name="Salamov A."/>
            <person name="Ahrendt S.R."/>
            <person name="Lipzen A."/>
            <person name="Sullivan W."/>
            <person name="Andreopoulos W.B."/>
            <person name="Clum A."/>
            <person name="Lindquist E."/>
            <person name="Daum C."/>
            <person name="Ramamoorthy G.K."/>
            <person name="Gryganskyi A."/>
            <person name="Culley D."/>
            <person name="Magnuson J.K."/>
            <person name="James T.Y."/>
            <person name="O'Malley M.A."/>
            <person name="Stajich J.E."/>
            <person name="Spatafora J.W."/>
            <person name="Visel A."/>
            <person name="Grigoriev I.V."/>
        </authorList>
    </citation>
    <scope>NUCLEOTIDE SEQUENCE [LARGE SCALE GENOMIC DNA]</scope>
    <source>
        <strain evidence="3 4">NRRL 2496</strain>
    </source>
</reference>
<accession>A0A1X2H4K6</accession>
<feature type="domain" description="AMP-dependent synthetase/ligase" evidence="1">
    <location>
        <begin position="25"/>
        <end position="249"/>
    </location>
</feature>